<feature type="region of interest" description="Disordered" evidence="4">
    <location>
        <begin position="515"/>
        <end position="534"/>
    </location>
</feature>
<comment type="caution">
    <text evidence="7">The sequence shown here is derived from an EMBL/GenBank/DDBJ whole genome shotgun (WGS) entry which is preliminary data.</text>
</comment>
<feature type="chain" id="PRO_5043269831" evidence="6">
    <location>
        <begin position="35"/>
        <end position="534"/>
    </location>
</feature>
<keyword evidence="5" id="KW-0472">Membrane</keyword>
<dbReference type="EMBL" id="CAMXCT020000480">
    <property type="protein sequence ID" value="CAL1132765.1"/>
    <property type="molecule type" value="Genomic_DNA"/>
</dbReference>
<sequence length="534" mass="59530">MVRRSSRGLRVLAGALLANALLSTLNFVVPGAPAAPTGLRGSRVQRWAEEEVEAQVQPEVDDGKALDPSSPVGLAGMVVISLAVLPYVVLAIYSSAKLATTGQAFEPFLQGGALTFTGVVGIAEGVSVVVVFGMVLWSILSFFLRLGVGLPQGPFGILGLTTTLSYVAAFLFASANFLSGLGEENPLRGIELATLTKSPEKLTQVASKGAKLLNKAEAEVERITAEPRAQLEEKLKEVEEKASTELSKSPVSQYKVPLPDIKVPDIKVPDIKVPEVNPPDEPSEESEEAPKAAGIRWYIGPLRRQRPISLAELWYKFQIWTFEIGRSLKKCNRGAVADDPAISSIVTMHSPEIMSYANITNLMNQRYAERHSYGYHILNHTIDTARVPHWSKIHAILMHLPDYDYVFWIDADAVFYDQSKRIEEALNLEEKEQDIEIWGQDMWPDYPSLHRKEIMDGGTFLVRNSLWTRRFFIEMYYYPPCQEFLNFTEQFCFSVAYEANFLDVKRKTKILPTPSLNHHRLPPPTEKLARGISA</sequence>
<dbReference type="GO" id="GO:0006487">
    <property type="term" value="P:protein N-linked glycosylation"/>
    <property type="evidence" value="ECO:0007669"/>
    <property type="project" value="TreeGrafter"/>
</dbReference>
<keyword evidence="6" id="KW-0732">Signal</keyword>
<evidence type="ECO:0000313" key="10">
    <source>
        <dbReference type="Proteomes" id="UP001152797"/>
    </source>
</evidence>
<feature type="signal peptide" evidence="6">
    <location>
        <begin position="1"/>
        <end position="34"/>
    </location>
</feature>
<feature type="transmembrane region" description="Helical" evidence="5">
    <location>
        <begin position="72"/>
        <end position="93"/>
    </location>
</feature>
<evidence type="ECO:0000313" key="8">
    <source>
        <dbReference type="EMBL" id="CAL1132765.1"/>
    </source>
</evidence>
<keyword evidence="2" id="KW-0328">Glycosyltransferase</keyword>
<evidence type="ECO:0000256" key="4">
    <source>
        <dbReference type="SAM" id="MobiDB-lite"/>
    </source>
</evidence>
<keyword evidence="10" id="KW-1185">Reference proteome</keyword>
<evidence type="ECO:0000256" key="3">
    <source>
        <dbReference type="ARBA" id="ARBA00022679"/>
    </source>
</evidence>
<reference evidence="7" key="1">
    <citation type="submission" date="2022-10" db="EMBL/GenBank/DDBJ databases">
        <authorList>
            <person name="Chen Y."/>
            <person name="Dougan E. K."/>
            <person name="Chan C."/>
            <person name="Rhodes N."/>
            <person name="Thang M."/>
        </authorList>
    </citation>
    <scope>NUCLEOTIDE SEQUENCE</scope>
</reference>
<feature type="transmembrane region" description="Helical" evidence="5">
    <location>
        <begin position="114"/>
        <end position="143"/>
    </location>
</feature>
<evidence type="ECO:0000313" key="9">
    <source>
        <dbReference type="EMBL" id="CAL4766702.1"/>
    </source>
</evidence>
<keyword evidence="3 9" id="KW-0808">Transferase</keyword>
<dbReference type="InterPro" id="IPR008630">
    <property type="entry name" value="Glyco_trans_34"/>
</dbReference>
<protein>
    <submittedName>
        <fullName evidence="9">Nucleotide-diphospho-sugar transferase domain-containing protein</fullName>
    </submittedName>
</protein>
<dbReference type="SUPFAM" id="SSF53448">
    <property type="entry name" value="Nucleotide-diphospho-sugar transferases"/>
    <property type="match status" value="1"/>
</dbReference>
<comment type="similarity">
    <text evidence="1">Belongs to the glycosyltransferase 34 family.</text>
</comment>
<dbReference type="PANTHER" id="PTHR31306">
    <property type="entry name" value="ALPHA-1,6-MANNOSYLTRANSFERASE MNN11-RELATED"/>
    <property type="match status" value="1"/>
</dbReference>
<evidence type="ECO:0000313" key="7">
    <source>
        <dbReference type="EMBL" id="CAI3979390.1"/>
    </source>
</evidence>
<keyword evidence="5" id="KW-1133">Transmembrane helix</keyword>
<proteinExistence type="inferred from homology"/>
<accession>A0A9P1BVH7</accession>
<dbReference type="EMBL" id="CAMXCT010000480">
    <property type="protein sequence ID" value="CAI3979390.1"/>
    <property type="molecule type" value="Genomic_DNA"/>
</dbReference>
<evidence type="ECO:0000256" key="6">
    <source>
        <dbReference type="SAM" id="SignalP"/>
    </source>
</evidence>
<evidence type="ECO:0000256" key="1">
    <source>
        <dbReference type="ARBA" id="ARBA00005664"/>
    </source>
</evidence>
<organism evidence="7">
    <name type="scientific">Cladocopium goreaui</name>
    <dbReference type="NCBI Taxonomy" id="2562237"/>
    <lineage>
        <taxon>Eukaryota</taxon>
        <taxon>Sar</taxon>
        <taxon>Alveolata</taxon>
        <taxon>Dinophyceae</taxon>
        <taxon>Suessiales</taxon>
        <taxon>Symbiodiniaceae</taxon>
        <taxon>Cladocopium</taxon>
    </lineage>
</organism>
<dbReference type="OrthoDB" id="407658at2759"/>
<dbReference type="GO" id="GO:0000139">
    <property type="term" value="C:Golgi membrane"/>
    <property type="evidence" value="ECO:0007669"/>
    <property type="project" value="TreeGrafter"/>
</dbReference>
<dbReference type="Pfam" id="PF05637">
    <property type="entry name" value="Glyco_transf_34"/>
    <property type="match status" value="1"/>
</dbReference>
<feature type="region of interest" description="Disordered" evidence="4">
    <location>
        <begin position="271"/>
        <end position="290"/>
    </location>
</feature>
<dbReference type="Proteomes" id="UP001152797">
    <property type="component" value="Unassembled WGS sequence"/>
</dbReference>
<evidence type="ECO:0000256" key="2">
    <source>
        <dbReference type="ARBA" id="ARBA00022676"/>
    </source>
</evidence>
<dbReference type="AlphaFoldDB" id="A0A9P1BVH7"/>
<dbReference type="Gene3D" id="3.90.550.10">
    <property type="entry name" value="Spore Coat Polysaccharide Biosynthesis Protein SpsA, Chain A"/>
    <property type="match status" value="1"/>
</dbReference>
<dbReference type="PANTHER" id="PTHR31306:SF4">
    <property type="entry name" value="ALPHA-1,2-GALACTOSYLTRANSFERASE"/>
    <property type="match status" value="1"/>
</dbReference>
<reference evidence="8" key="2">
    <citation type="submission" date="2024-04" db="EMBL/GenBank/DDBJ databases">
        <authorList>
            <person name="Chen Y."/>
            <person name="Shah S."/>
            <person name="Dougan E. K."/>
            <person name="Thang M."/>
            <person name="Chan C."/>
        </authorList>
    </citation>
    <scope>NUCLEOTIDE SEQUENCE [LARGE SCALE GENOMIC DNA]</scope>
</reference>
<dbReference type="EMBL" id="CAMXCT030000480">
    <property type="protein sequence ID" value="CAL4766702.1"/>
    <property type="molecule type" value="Genomic_DNA"/>
</dbReference>
<evidence type="ECO:0000256" key="5">
    <source>
        <dbReference type="SAM" id="Phobius"/>
    </source>
</evidence>
<keyword evidence="5" id="KW-0812">Transmembrane</keyword>
<feature type="transmembrane region" description="Helical" evidence="5">
    <location>
        <begin position="155"/>
        <end position="178"/>
    </location>
</feature>
<gene>
    <name evidence="7" type="ORF">C1SCF055_LOCUS7342</name>
</gene>
<dbReference type="GO" id="GO:0016757">
    <property type="term" value="F:glycosyltransferase activity"/>
    <property type="evidence" value="ECO:0007669"/>
    <property type="project" value="UniProtKB-KW"/>
</dbReference>
<name>A0A9P1BVH7_9DINO</name>
<dbReference type="InterPro" id="IPR029044">
    <property type="entry name" value="Nucleotide-diphossugar_trans"/>
</dbReference>